<feature type="transmembrane region" description="Helical" evidence="1">
    <location>
        <begin position="61"/>
        <end position="81"/>
    </location>
</feature>
<feature type="transmembrane region" description="Helical" evidence="1">
    <location>
        <begin position="12"/>
        <end position="36"/>
    </location>
</feature>
<dbReference type="Proteomes" id="UP001208131">
    <property type="component" value="Unassembled WGS sequence"/>
</dbReference>
<dbReference type="AlphaFoldDB" id="A0AAE3IJV2"/>
<evidence type="ECO:0000313" key="3">
    <source>
        <dbReference type="Proteomes" id="UP001208131"/>
    </source>
</evidence>
<feature type="transmembrane region" description="Helical" evidence="1">
    <location>
        <begin position="172"/>
        <end position="194"/>
    </location>
</feature>
<evidence type="ECO:0000256" key="1">
    <source>
        <dbReference type="SAM" id="Phobius"/>
    </source>
</evidence>
<feature type="transmembrane region" description="Helical" evidence="1">
    <location>
        <begin position="117"/>
        <end position="138"/>
    </location>
</feature>
<dbReference type="EMBL" id="JAOQJZ010000016">
    <property type="protein sequence ID" value="MCU6706779.1"/>
    <property type="molecule type" value="Genomic_DNA"/>
</dbReference>
<keyword evidence="3" id="KW-1185">Reference proteome</keyword>
<name>A0AAE3IJV2_9FIRM</name>
<keyword evidence="1" id="KW-0472">Membrane</keyword>
<proteinExistence type="predicted"/>
<keyword evidence="1" id="KW-0812">Transmembrane</keyword>
<evidence type="ECO:0000313" key="2">
    <source>
        <dbReference type="EMBL" id="MCU6706779.1"/>
    </source>
</evidence>
<sequence>MNSGTGIYKSGVLAFFAGAILIGALLGAVTFCFMGSDELSMLSVFSNSFVDVRSSGDLEEILVRSFFSSTVFLAVVFLSGFSSLGQPLAVAVLLLRGTGWGVAMSQLYSIYGGHGALLSAMFVLLPAVITAAALMIAAREAVAMSNILLRIVFSEGQHSGLRQTVRLYAVKFLVLEAAAAVAAALECLLTIIFAGRI</sequence>
<comment type="caution">
    <text evidence="2">The sequence shown here is derived from an EMBL/GenBank/DDBJ whole genome shotgun (WGS) entry which is preliminary data.</text>
</comment>
<reference evidence="2 3" key="1">
    <citation type="journal article" date="2021" name="ISME Commun">
        <title>Automated analysis of genomic sequences facilitates high-throughput and comprehensive description of bacteria.</title>
        <authorList>
            <person name="Hitch T.C.A."/>
        </authorList>
    </citation>
    <scope>NUCLEOTIDE SEQUENCE [LARGE SCALE GENOMIC DNA]</scope>
    <source>
        <strain evidence="2 3">Sanger_31</strain>
    </source>
</reference>
<keyword evidence="1" id="KW-1133">Transmembrane helix</keyword>
<organism evidence="2 3">
    <name type="scientific">Hominimerdicola aceti</name>
    <dbReference type="NCBI Taxonomy" id="2981726"/>
    <lineage>
        <taxon>Bacteria</taxon>
        <taxon>Bacillati</taxon>
        <taxon>Bacillota</taxon>
        <taxon>Clostridia</taxon>
        <taxon>Eubacteriales</taxon>
        <taxon>Oscillospiraceae</taxon>
        <taxon>Hominimerdicola</taxon>
    </lineage>
</organism>
<gene>
    <name evidence="2" type="ORF">OCV57_12740</name>
</gene>
<dbReference type="RefSeq" id="WP_195249805.1">
    <property type="nucleotide sequence ID" value="NZ_JAOQJZ010000016.1"/>
</dbReference>
<accession>A0AAE3IJV2</accession>
<protein>
    <recommendedName>
        <fullName evidence="4">Stage II sporulation protein M</fullName>
    </recommendedName>
</protein>
<evidence type="ECO:0008006" key="4">
    <source>
        <dbReference type="Google" id="ProtNLM"/>
    </source>
</evidence>
<feature type="transmembrane region" description="Helical" evidence="1">
    <location>
        <begin position="88"/>
        <end position="111"/>
    </location>
</feature>